<keyword evidence="5 9" id="KW-0418">Kinase</keyword>
<dbReference type="CDD" id="cd00130">
    <property type="entry name" value="PAS"/>
    <property type="match status" value="2"/>
</dbReference>
<evidence type="ECO:0000256" key="3">
    <source>
        <dbReference type="ARBA" id="ARBA00022553"/>
    </source>
</evidence>
<dbReference type="GO" id="GO:0004673">
    <property type="term" value="F:protein histidine kinase activity"/>
    <property type="evidence" value="ECO:0007669"/>
    <property type="project" value="UniProtKB-EC"/>
</dbReference>
<dbReference type="InterPro" id="IPR036890">
    <property type="entry name" value="HATPase_C_sf"/>
</dbReference>
<evidence type="ECO:0000256" key="4">
    <source>
        <dbReference type="ARBA" id="ARBA00022679"/>
    </source>
</evidence>
<dbReference type="OrthoDB" id="230688at2157"/>
<accession>A0A4P8WGK5</accession>
<dbReference type="InterPro" id="IPR013655">
    <property type="entry name" value="PAS_fold_3"/>
</dbReference>
<dbReference type="SUPFAM" id="SSF55874">
    <property type="entry name" value="ATPase domain of HSP90 chaperone/DNA topoisomerase II/histidine kinase"/>
    <property type="match status" value="1"/>
</dbReference>
<dbReference type="PROSITE" id="PS50113">
    <property type="entry name" value="PAC"/>
    <property type="match status" value="1"/>
</dbReference>
<dbReference type="Gene3D" id="3.30.450.20">
    <property type="entry name" value="PAS domain"/>
    <property type="match status" value="2"/>
</dbReference>
<gene>
    <name evidence="9" type="ORF">FEJ81_06980</name>
</gene>
<dbReference type="InterPro" id="IPR003594">
    <property type="entry name" value="HATPase_dom"/>
</dbReference>
<dbReference type="RefSeq" id="WP_138244608.1">
    <property type="nucleotide sequence ID" value="NZ_CP040330.1"/>
</dbReference>
<dbReference type="InterPro" id="IPR001610">
    <property type="entry name" value="PAC"/>
</dbReference>
<comment type="catalytic activity">
    <reaction evidence="1">
        <text>ATP + protein L-histidine = ADP + protein N-phospho-L-histidine.</text>
        <dbReference type="EC" id="2.7.13.3"/>
    </reaction>
</comment>
<dbReference type="PANTHER" id="PTHR43304">
    <property type="entry name" value="PHYTOCHROME-LIKE PROTEIN CPH1"/>
    <property type="match status" value="1"/>
</dbReference>
<dbReference type="Proteomes" id="UP000302218">
    <property type="component" value="Chromosome"/>
</dbReference>
<keyword evidence="4" id="KW-0808">Transferase</keyword>
<dbReference type="Pfam" id="PF08448">
    <property type="entry name" value="PAS_4"/>
    <property type="match status" value="1"/>
</dbReference>
<proteinExistence type="predicted"/>
<dbReference type="InterPro" id="IPR000700">
    <property type="entry name" value="PAS-assoc_C"/>
</dbReference>
<organism evidence="9 10">
    <name type="scientific">Natrinema versiforme</name>
    <dbReference type="NCBI Taxonomy" id="88724"/>
    <lineage>
        <taxon>Archaea</taxon>
        <taxon>Methanobacteriati</taxon>
        <taxon>Methanobacteriota</taxon>
        <taxon>Stenosarchaea group</taxon>
        <taxon>Halobacteria</taxon>
        <taxon>Halobacteriales</taxon>
        <taxon>Natrialbaceae</taxon>
        <taxon>Natrinema</taxon>
    </lineage>
</organism>
<evidence type="ECO:0000313" key="9">
    <source>
        <dbReference type="EMBL" id="QCS42112.1"/>
    </source>
</evidence>
<dbReference type="InterPro" id="IPR013656">
    <property type="entry name" value="PAS_4"/>
</dbReference>
<dbReference type="KEGG" id="nvr:FEJ81_06980"/>
<evidence type="ECO:0000256" key="5">
    <source>
        <dbReference type="ARBA" id="ARBA00022777"/>
    </source>
</evidence>
<name>A0A4P8WGK5_9EURY</name>
<protein>
    <recommendedName>
        <fullName evidence="2">histidine kinase</fullName>
        <ecNumber evidence="2">2.7.13.3</ecNumber>
    </recommendedName>
</protein>
<feature type="domain" description="PAS" evidence="7">
    <location>
        <begin position="12"/>
        <end position="75"/>
    </location>
</feature>
<evidence type="ECO:0000256" key="1">
    <source>
        <dbReference type="ARBA" id="ARBA00000085"/>
    </source>
</evidence>
<dbReference type="NCBIfam" id="TIGR00229">
    <property type="entry name" value="sensory_box"/>
    <property type="match status" value="2"/>
</dbReference>
<evidence type="ECO:0000259" key="6">
    <source>
        <dbReference type="PROSITE" id="PS50109"/>
    </source>
</evidence>
<sequence length="465" mass="52373">MDVDIGDLASILLEHAQDKLAVVDESGRYLYVNDASESILGYEPAQLVGEQSREYVHPDDRQTVADRFERVSATGDRSATVRYRHATRSGEWVWLESRFTDLPDDALEGYVVSSRDISDQIAAERDRRDAESRLRTIAGTVGDVLWMFDGDWSEVLFVNPAYEDVFGQSVADLEADPQQFLEVVHPDDVPCVREAMRRASSGESVDVEYRVNPTTDYGRWVWVRSEPIIEEGEVVRIVGFSRDITDRRRRERQLAVMDNLLRHNLRNDLSVILGNAECIAREAEEPSRGRAEIIRQQGADLLESADKQREIIELLTAQSVPDTIDLVPVVADAVEPIRERYPDAMIRTALPDAATANALYEIQLAVTELLENAVDHAPDKSPDISVTVRSRPETVDIEIQDSCPPIPEVEFRVLTGDWEMDDVYHTSGLGLWLVYWVVDLSDGHIAFERTETGNAITVTLPRGQL</sequence>
<evidence type="ECO:0000256" key="2">
    <source>
        <dbReference type="ARBA" id="ARBA00012438"/>
    </source>
</evidence>
<dbReference type="Pfam" id="PF02518">
    <property type="entry name" value="HATPase_c"/>
    <property type="match status" value="1"/>
</dbReference>
<dbReference type="GeneID" id="40265003"/>
<dbReference type="InterPro" id="IPR000014">
    <property type="entry name" value="PAS"/>
</dbReference>
<dbReference type="SMART" id="SM00091">
    <property type="entry name" value="PAS"/>
    <property type="match status" value="2"/>
</dbReference>
<dbReference type="SMART" id="SM00387">
    <property type="entry name" value="HATPase_c"/>
    <property type="match status" value="1"/>
</dbReference>
<dbReference type="Pfam" id="PF08447">
    <property type="entry name" value="PAS_3"/>
    <property type="match status" value="1"/>
</dbReference>
<dbReference type="CDD" id="cd16936">
    <property type="entry name" value="HATPase_RsbW-like"/>
    <property type="match status" value="1"/>
</dbReference>
<dbReference type="PROSITE" id="PS50112">
    <property type="entry name" value="PAS"/>
    <property type="match status" value="2"/>
</dbReference>
<evidence type="ECO:0000259" key="8">
    <source>
        <dbReference type="PROSITE" id="PS50113"/>
    </source>
</evidence>
<dbReference type="InterPro" id="IPR052162">
    <property type="entry name" value="Sensor_kinase/Photoreceptor"/>
</dbReference>
<dbReference type="InterPro" id="IPR035965">
    <property type="entry name" value="PAS-like_dom_sf"/>
</dbReference>
<dbReference type="AlphaFoldDB" id="A0A4P8WGK5"/>
<dbReference type="InterPro" id="IPR005467">
    <property type="entry name" value="His_kinase_dom"/>
</dbReference>
<feature type="domain" description="PAC" evidence="8">
    <location>
        <begin position="205"/>
        <end position="256"/>
    </location>
</feature>
<dbReference type="SUPFAM" id="SSF55785">
    <property type="entry name" value="PYP-like sensor domain (PAS domain)"/>
    <property type="match status" value="2"/>
</dbReference>
<feature type="domain" description="PAS" evidence="7">
    <location>
        <begin position="130"/>
        <end position="203"/>
    </location>
</feature>
<dbReference type="SMART" id="SM00086">
    <property type="entry name" value="PAC"/>
    <property type="match status" value="2"/>
</dbReference>
<dbReference type="Gene3D" id="3.30.565.10">
    <property type="entry name" value="Histidine kinase-like ATPase, C-terminal domain"/>
    <property type="match status" value="1"/>
</dbReference>
<dbReference type="EC" id="2.7.13.3" evidence="2"/>
<dbReference type="PANTHER" id="PTHR43304:SF1">
    <property type="entry name" value="PAC DOMAIN-CONTAINING PROTEIN"/>
    <property type="match status" value="1"/>
</dbReference>
<dbReference type="PROSITE" id="PS50109">
    <property type="entry name" value="HIS_KIN"/>
    <property type="match status" value="1"/>
</dbReference>
<evidence type="ECO:0000313" key="10">
    <source>
        <dbReference type="Proteomes" id="UP000302218"/>
    </source>
</evidence>
<reference evidence="10" key="1">
    <citation type="submission" date="2019-05" db="EMBL/GenBank/DDBJ databases">
        <title>Genome sequence and methylation pattern of the halophilic Archaeon Natrinema versiforme BOL5-4.</title>
        <authorList>
            <person name="DasSarma P."/>
            <person name="Anton B.P."/>
            <person name="DasSarma S.L."/>
            <person name="Martinez F.L."/>
            <person name="Guzman D."/>
            <person name="Roberts R.J."/>
            <person name="DasSarma S."/>
        </authorList>
    </citation>
    <scope>NUCLEOTIDE SEQUENCE [LARGE SCALE GENOMIC DNA]</scope>
    <source>
        <strain evidence="10">BOL5-4</strain>
    </source>
</reference>
<feature type="domain" description="Histidine kinase" evidence="6">
    <location>
        <begin position="260"/>
        <end position="464"/>
    </location>
</feature>
<dbReference type="EMBL" id="CP040330">
    <property type="protein sequence ID" value="QCS42112.1"/>
    <property type="molecule type" value="Genomic_DNA"/>
</dbReference>
<evidence type="ECO:0000259" key="7">
    <source>
        <dbReference type="PROSITE" id="PS50112"/>
    </source>
</evidence>
<keyword evidence="3" id="KW-0597">Phosphoprotein</keyword>